<dbReference type="EMBL" id="JBHSXX010000001">
    <property type="protein sequence ID" value="MFC6871636.1"/>
    <property type="molecule type" value="Genomic_DNA"/>
</dbReference>
<dbReference type="Pfam" id="PF02899">
    <property type="entry name" value="Phage_int_SAM_1"/>
    <property type="match status" value="1"/>
</dbReference>
<evidence type="ECO:0000256" key="1">
    <source>
        <dbReference type="ARBA" id="ARBA00023125"/>
    </source>
</evidence>
<accession>A0ABW2C8C6</accession>
<evidence type="ECO:0000259" key="3">
    <source>
        <dbReference type="PROSITE" id="PS51900"/>
    </source>
</evidence>
<dbReference type="InterPro" id="IPR004107">
    <property type="entry name" value="Integrase_SAM-like_N"/>
</dbReference>
<dbReference type="SUPFAM" id="SSF56349">
    <property type="entry name" value="DNA breaking-rejoining enzymes"/>
    <property type="match status" value="1"/>
</dbReference>
<evidence type="ECO:0000256" key="2">
    <source>
        <dbReference type="PROSITE-ProRule" id="PRU01248"/>
    </source>
</evidence>
<sequence length="115" mass="12760">MKTKKSSAPGEWGKLVEGWREYLQFSHTASTITVYQSVANRFGVWAHARGERPNAIEPLTVQAYLDKVRAEKNLAAAMLHRSVLRGFFRWAVDAGEVESSPMDGTNPQGRKGAAQ</sequence>
<dbReference type="RefSeq" id="WP_345391573.1">
    <property type="nucleotide sequence ID" value="NZ_BAABLA010000007.1"/>
</dbReference>
<proteinExistence type="predicted"/>
<dbReference type="InterPro" id="IPR011010">
    <property type="entry name" value="DNA_brk_join_enz"/>
</dbReference>
<dbReference type="Proteomes" id="UP001596337">
    <property type="component" value="Unassembled WGS sequence"/>
</dbReference>
<keyword evidence="1 2" id="KW-0238">DNA-binding</keyword>
<gene>
    <name evidence="4" type="ORF">ACFQGD_31400</name>
</gene>
<dbReference type="Gene3D" id="1.10.150.130">
    <property type="match status" value="1"/>
</dbReference>
<keyword evidence="5" id="KW-1185">Reference proteome</keyword>
<protein>
    <submittedName>
        <fullName evidence="4">Site-specific integrase</fullName>
    </submittedName>
</protein>
<name>A0ABW2C8C6_9PSEU</name>
<reference evidence="5" key="1">
    <citation type="journal article" date="2019" name="Int. J. Syst. Evol. Microbiol.">
        <title>The Global Catalogue of Microorganisms (GCM) 10K type strain sequencing project: providing services to taxonomists for standard genome sequencing and annotation.</title>
        <authorList>
            <consortium name="The Broad Institute Genomics Platform"/>
            <consortium name="The Broad Institute Genome Sequencing Center for Infectious Disease"/>
            <person name="Wu L."/>
            <person name="Ma J."/>
        </authorList>
    </citation>
    <scope>NUCLEOTIDE SEQUENCE [LARGE SCALE GENOMIC DNA]</scope>
    <source>
        <strain evidence="5">KCTC 32255</strain>
    </source>
</reference>
<dbReference type="InterPro" id="IPR044068">
    <property type="entry name" value="CB"/>
</dbReference>
<comment type="caution">
    <text evidence="4">The sequence shown here is derived from an EMBL/GenBank/DDBJ whole genome shotgun (WGS) entry which is preliminary data.</text>
</comment>
<organism evidence="4 5">
    <name type="scientific">Haloechinothrix salitolerans</name>
    <dbReference type="NCBI Taxonomy" id="926830"/>
    <lineage>
        <taxon>Bacteria</taxon>
        <taxon>Bacillati</taxon>
        <taxon>Actinomycetota</taxon>
        <taxon>Actinomycetes</taxon>
        <taxon>Pseudonocardiales</taxon>
        <taxon>Pseudonocardiaceae</taxon>
        <taxon>Haloechinothrix</taxon>
    </lineage>
</organism>
<evidence type="ECO:0000313" key="4">
    <source>
        <dbReference type="EMBL" id="MFC6871636.1"/>
    </source>
</evidence>
<dbReference type="PROSITE" id="PS51900">
    <property type="entry name" value="CB"/>
    <property type="match status" value="1"/>
</dbReference>
<dbReference type="InterPro" id="IPR010998">
    <property type="entry name" value="Integrase_recombinase_N"/>
</dbReference>
<feature type="domain" description="Core-binding (CB)" evidence="3">
    <location>
        <begin position="10"/>
        <end position="92"/>
    </location>
</feature>
<evidence type="ECO:0000313" key="5">
    <source>
        <dbReference type="Proteomes" id="UP001596337"/>
    </source>
</evidence>